<dbReference type="Proteomes" id="UP000261600">
    <property type="component" value="Unplaced"/>
</dbReference>
<keyword evidence="2" id="KW-0808">Transferase</keyword>
<protein>
    <recommendedName>
        <fullName evidence="5">LRAT domain-containing protein</fullName>
    </recommendedName>
</protein>
<evidence type="ECO:0000256" key="1">
    <source>
        <dbReference type="ARBA" id="ARBA00007824"/>
    </source>
</evidence>
<evidence type="ECO:0000313" key="7">
    <source>
        <dbReference type="Proteomes" id="UP000261600"/>
    </source>
</evidence>
<dbReference type="GO" id="GO:0070292">
    <property type="term" value="P:N-acylphosphatidylethanolamine metabolic process"/>
    <property type="evidence" value="ECO:0007669"/>
    <property type="project" value="TreeGrafter"/>
</dbReference>
<dbReference type="Ensembl" id="ENSMALT00000007813.1">
    <property type="protein sequence ID" value="ENSMALP00000007648.1"/>
    <property type="gene ID" value="ENSMALG00000005440.1"/>
</dbReference>
<name>A0A3Q3IRE1_MONAL</name>
<dbReference type="InterPro" id="IPR007053">
    <property type="entry name" value="LRAT_dom"/>
</dbReference>
<organism evidence="6 7">
    <name type="scientific">Monopterus albus</name>
    <name type="common">Swamp eel</name>
    <dbReference type="NCBI Taxonomy" id="43700"/>
    <lineage>
        <taxon>Eukaryota</taxon>
        <taxon>Metazoa</taxon>
        <taxon>Chordata</taxon>
        <taxon>Craniata</taxon>
        <taxon>Vertebrata</taxon>
        <taxon>Euteleostomi</taxon>
        <taxon>Actinopterygii</taxon>
        <taxon>Neopterygii</taxon>
        <taxon>Teleostei</taxon>
        <taxon>Neoteleostei</taxon>
        <taxon>Acanthomorphata</taxon>
        <taxon>Anabantaria</taxon>
        <taxon>Synbranchiformes</taxon>
        <taxon>Synbranchidae</taxon>
        <taxon>Monopterus</taxon>
    </lineage>
</organism>
<dbReference type="AlphaFoldDB" id="A0A3Q3IRE1"/>
<keyword evidence="3" id="KW-0378">Hydrolase</keyword>
<evidence type="ECO:0000259" key="5">
    <source>
        <dbReference type="PROSITE" id="PS51934"/>
    </source>
</evidence>
<dbReference type="Pfam" id="PF04970">
    <property type="entry name" value="LRAT"/>
    <property type="match status" value="1"/>
</dbReference>
<keyword evidence="4" id="KW-0443">Lipid metabolism</keyword>
<dbReference type="GO" id="GO:0005737">
    <property type="term" value="C:cytoplasm"/>
    <property type="evidence" value="ECO:0007669"/>
    <property type="project" value="TreeGrafter"/>
</dbReference>
<dbReference type="GO" id="GO:0004623">
    <property type="term" value="F:phospholipase A2 activity"/>
    <property type="evidence" value="ECO:0007669"/>
    <property type="project" value="TreeGrafter"/>
</dbReference>
<dbReference type="GO" id="GO:0016410">
    <property type="term" value="F:N-acyltransferase activity"/>
    <property type="evidence" value="ECO:0007669"/>
    <property type="project" value="TreeGrafter"/>
</dbReference>
<proteinExistence type="inferred from homology"/>
<accession>A0A3Q3IRE1</accession>
<feature type="domain" description="LRAT" evidence="5">
    <location>
        <begin position="1"/>
        <end position="79"/>
    </location>
</feature>
<reference evidence="6" key="2">
    <citation type="submission" date="2025-09" db="UniProtKB">
        <authorList>
            <consortium name="Ensembl"/>
        </authorList>
    </citation>
    <scope>IDENTIFICATION</scope>
</reference>
<evidence type="ECO:0000256" key="4">
    <source>
        <dbReference type="ARBA" id="ARBA00023098"/>
    </source>
</evidence>
<sequence length="115" mass="13229">MSVPTRRAVVKKEKLLYVVGTDRWKINNRLDKAYKPRLGCDIVREALARVGEKLSYTVISRNCEHFVTELRYGKSESLQKQEQIVIKVQGHLLSGLINRSPALKLELIMISLNHQ</sequence>
<dbReference type="Gene3D" id="3.90.1720.10">
    <property type="entry name" value="endopeptidase domain like (from Nostoc punctiforme)"/>
    <property type="match status" value="1"/>
</dbReference>
<comment type="similarity">
    <text evidence="1">Belongs to the H-rev107 family.</text>
</comment>
<evidence type="ECO:0000256" key="2">
    <source>
        <dbReference type="ARBA" id="ARBA00022679"/>
    </source>
</evidence>
<evidence type="ECO:0000256" key="3">
    <source>
        <dbReference type="ARBA" id="ARBA00022801"/>
    </source>
</evidence>
<keyword evidence="7" id="KW-1185">Reference proteome</keyword>
<dbReference type="STRING" id="43700.ENSMALP00000007648"/>
<dbReference type="GO" id="GO:0008970">
    <property type="term" value="F:phospholipase A1 activity"/>
    <property type="evidence" value="ECO:0007669"/>
    <property type="project" value="TreeGrafter"/>
</dbReference>
<dbReference type="PROSITE" id="PS51934">
    <property type="entry name" value="LRAT"/>
    <property type="match status" value="1"/>
</dbReference>
<evidence type="ECO:0000313" key="6">
    <source>
        <dbReference type="Ensembl" id="ENSMALP00000007648.1"/>
    </source>
</evidence>
<dbReference type="PANTHER" id="PTHR13943:SF31">
    <property type="entry name" value="PHOSPHOLIPASE A AND ACYLTRANSFERASE 3"/>
    <property type="match status" value="1"/>
</dbReference>
<dbReference type="PANTHER" id="PTHR13943">
    <property type="entry name" value="HRAS-LIKE SUPPRESSOR - RELATED"/>
    <property type="match status" value="1"/>
</dbReference>
<reference evidence="6" key="1">
    <citation type="submission" date="2025-08" db="UniProtKB">
        <authorList>
            <consortium name="Ensembl"/>
        </authorList>
    </citation>
    <scope>IDENTIFICATION</scope>
</reference>
<dbReference type="InterPro" id="IPR051496">
    <property type="entry name" value="H-rev107_PLA/AT"/>
</dbReference>